<feature type="compositionally biased region" description="Gly residues" evidence="1">
    <location>
        <begin position="77"/>
        <end position="93"/>
    </location>
</feature>
<name>A0A494Y9G5_9BURK</name>
<feature type="region of interest" description="Disordered" evidence="1">
    <location>
        <begin position="65"/>
        <end position="93"/>
    </location>
</feature>
<evidence type="ECO:0000256" key="1">
    <source>
        <dbReference type="SAM" id="MobiDB-lite"/>
    </source>
</evidence>
<proteinExistence type="predicted"/>
<organism evidence="2 3">
    <name type="scientific">Pararobbsia silviterrae</name>
    <dbReference type="NCBI Taxonomy" id="1792498"/>
    <lineage>
        <taxon>Bacteria</taxon>
        <taxon>Pseudomonadati</taxon>
        <taxon>Pseudomonadota</taxon>
        <taxon>Betaproteobacteria</taxon>
        <taxon>Burkholderiales</taxon>
        <taxon>Burkholderiaceae</taxon>
        <taxon>Pararobbsia</taxon>
    </lineage>
</organism>
<protein>
    <recommendedName>
        <fullName evidence="4">Pilus assembly protein PilE</fullName>
    </recommendedName>
</protein>
<evidence type="ECO:0008006" key="4">
    <source>
        <dbReference type="Google" id="ProtNLM"/>
    </source>
</evidence>
<keyword evidence="3" id="KW-1185">Reference proteome</keyword>
<accession>A0A494Y9G5</accession>
<sequence length="170" mass="17021">MAIAAVIAAYAIPAYRIHETRALRAAAALGLWRAAQYIESRELSVMALTSNDATAARVRVDAGVGGSVGGSDSDSGGDSGGGGDSGSGASRGGAVEGGLPAELAVAPSGTHRPAYRVMVAFAAPGAYTIYAVPARGHFMEHDACGTFALDSNGRTMTTGPLGAQTCWHGP</sequence>
<dbReference type="EMBL" id="RBZU01000003">
    <property type="protein sequence ID" value="RKP56540.1"/>
    <property type="molecule type" value="Genomic_DNA"/>
</dbReference>
<reference evidence="2 3" key="1">
    <citation type="submission" date="2018-10" db="EMBL/GenBank/DDBJ databases">
        <title>Robbsia sp. DHC34, isolated from soil.</title>
        <authorList>
            <person name="Gao Z.-H."/>
            <person name="Qiu L.-H."/>
        </authorList>
    </citation>
    <scope>NUCLEOTIDE SEQUENCE [LARGE SCALE GENOMIC DNA]</scope>
    <source>
        <strain evidence="2 3">DHC34</strain>
    </source>
</reference>
<dbReference type="Proteomes" id="UP000270342">
    <property type="component" value="Unassembled WGS sequence"/>
</dbReference>
<dbReference type="AlphaFoldDB" id="A0A494Y9G5"/>
<gene>
    <name evidence="2" type="ORF">D7S86_09215</name>
</gene>
<evidence type="ECO:0000313" key="3">
    <source>
        <dbReference type="Proteomes" id="UP000270342"/>
    </source>
</evidence>
<evidence type="ECO:0000313" key="2">
    <source>
        <dbReference type="EMBL" id="RKP56540.1"/>
    </source>
</evidence>
<comment type="caution">
    <text evidence="2">The sequence shown here is derived from an EMBL/GenBank/DDBJ whole genome shotgun (WGS) entry which is preliminary data.</text>
</comment>